<protein>
    <submittedName>
        <fullName evidence="1">Uncharacterized protein</fullName>
    </submittedName>
</protein>
<keyword evidence="2" id="KW-1185">Reference proteome</keyword>
<reference evidence="2" key="2">
    <citation type="submission" date="2015-01" db="EMBL/GenBank/DDBJ databases">
        <title>Evolutionary Origins and Diversification of the Mycorrhizal Mutualists.</title>
        <authorList>
            <consortium name="DOE Joint Genome Institute"/>
            <consortium name="Mycorrhizal Genomics Consortium"/>
            <person name="Kohler A."/>
            <person name="Kuo A."/>
            <person name="Nagy L.G."/>
            <person name="Floudas D."/>
            <person name="Copeland A."/>
            <person name="Barry K.W."/>
            <person name="Cichocki N."/>
            <person name="Veneault-Fourrey C."/>
            <person name="LaButti K."/>
            <person name="Lindquist E.A."/>
            <person name="Lipzen A."/>
            <person name="Lundell T."/>
            <person name="Morin E."/>
            <person name="Murat C."/>
            <person name="Riley R."/>
            <person name="Ohm R."/>
            <person name="Sun H."/>
            <person name="Tunlid A."/>
            <person name="Henrissat B."/>
            <person name="Grigoriev I.V."/>
            <person name="Hibbett D.S."/>
            <person name="Martin F."/>
        </authorList>
    </citation>
    <scope>NUCLEOTIDE SEQUENCE [LARGE SCALE GENOMIC DNA]</scope>
    <source>
        <strain evidence="2">Foug A</strain>
    </source>
</reference>
<proteinExistence type="predicted"/>
<organism evidence="1 2">
    <name type="scientific">Scleroderma citrinum Foug A</name>
    <dbReference type="NCBI Taxonomy" id="1036808"/>
    <lineage>
        <taxon>Eukaryota</taxon>
        <taxon>Fungi</taxon>
        <taxon>Dikarya</taxon>
        <taxon>Basidiomycota</taxon>
        <taxon>Agaricomycotina</taxon>
        <taxon>Agaricomycetes</taxon>
        <taxon>Agaricomycetidae</taxon>
        <taxon>Boletales</taxon>
        <taxon>Sclerodermatineae</taxon>
        <taxon>Sclerodermataceae</taxon>
        <taxon>Scleroderma</taxon>
    </lineage>
</organism>
<evidence type="ECO:0000313" key="2">
    <source>
        <dbReference type="Proteomes" id="UP000053989"/>
    </source>
</evidence>
<gene>
    <name evidence="1" type="ORF">SCLCIDRAFT_1207032</name>
</gene>
<dbReference type="InParanoid" id="A0A0C3ESN6"/>
<name>A0A0C3ESN6_9AGAM</name>
<sequence>MSNHGKEGTSRERPVYLWQEANLNTPVTEKSRQGMKNNEAEIATKMRSIVRQK</sequence>
<dbReference type="EMBL" id="KN822004">
    <property type="protein sequence ID" value="KIM70851.1"/>
    <property type="molecule type" value="Genomic_DNA"/>
</dbReference>
<evidence type="ECO:0000313" key="1">
    <source>
        <dbReference type="EMBL" id="KIM70851.1"/>
    </source>
</evidence>
<reference evidence="1 2" key="1">
    <citation type="submission" date="2014-04" db="EMBL/GenBank/DDBJ databases">
        <authorList>
            <consortium name="DOE Joint Genome Institute"/>
            <person name="Kuo A."/>
            <person name="Kohler A."/>
            <person name="Nagy L.G."/>
            <person name="Floudas D."/>
            <person name="Copeland A."/>
            <person name="Barry K.W."/>
            <person name="Cichocki N."/>
            <person name="Veneault-Fourrey C."/>
            <person name="LaButti K."/>
            <person name="Lindquist E.A."/>
            <person name="Lipzen A."/>
            <person name="Lundell T."/>
            <person name="Morin E."/>
            <person name="Murat C."/>
            <person name="Sun H."/>
            <person name="Tunlid A."/>
            <person name="Henrissat B."/>
            <person name="Grigoriev I.V."/>
            <person name="Hibbett D.S."/>
            <person name="Martin F."/>
            <person name="Nordberg H.P."/>
            <person name="Cantor M.N."/>
            <person name="Hua S.X."/>
        </authorList>
    </citation>
    <scope>NUCLEOTIDE SEQUENCE [LARGE SCALE GENOMIC DNA]</scope>
    <source>
        <strain evidence="1 2">Foug A</strain>
    </source>
</reference>
<dbReference type="AlphaFoldDB" id="A0A0C3ESN6"/>
<dbReference type="HOGENOM" id="CLU_3070007_0_0_1"/>
<dbReference type="Proteomes" id="UP000053989">
    <property type="component" value="Unassembled WGS sequence"/>
</dbReference>
<accession>A0A0C3ESN6</accession>